<evidence type="ECO:0000256" key="2">
    <source>
        <dbReference type="SAM" id="Phobius"/>
    </source>
</evidence>
<dbReference type="RefSeq" id="WP_312646059.1">
    <property type="nucleotide sequence ID" value="NZ_CP116967.1"/>
</dbReference>
<evidence type="ECO:0000313" key="4">
    <source>
        <dbReference type="Proteomes" id="UP001302719"/>
    </source>
</evidence>
<dbReference type="KEGG" id="nall:PP769_06105"/>
<dbReference type="InterPro" id="IPR013517">
    <property type="entry name" value="FG-GAP"/>
</dbReference>
<name>A0AA96GFK3_9BACT</name>
<dbReference type="PANTHER" id="PTHR46580:SF2">
    <property type="entry name" value="MAM DOMAIN-CONTAINING PROTEIN"/>
    <property type="match status" value="1"/>
</dbReference>
<evidence type="ECO:0000256" key="1">
    <source>
        <dbReference type="ARBA" id="ARBA00022729"/>
    </source>
</evidence>
<keyword evidence="1" id="KW-0732">Signal</keyword>
<organism evidence="3 4">
    <name type="scientific">Candidatus Nitrospira allomarina</name>
    <dbReference type="NCBI Taxonomy" id="3020900"/>
    <lineage>
        <taxon>Bacteria</taxon>
        <taxon>Pseudomonadati</taxon>
        <taxon>Nitrospirota</taxon>
        <taxon>Nitrospiria</taxon>
        <taxon>Nitrospirales</taxon>
        <taxon>Nitrospiraceae</taxon>
        <taxon>Nitrospira</taxon>
    </lineage>
</organism>
<gene>
    <name evidence="3" type="ORF">PP769_06105</name>
</gene>
<evidence type="ECO:0000313" key="3">
    <source>
        <dbReference type="EMBL" id="WNM59335.1"/>
    </source>
</evidence>
<protein>
    <submittedName>
        <fullName evidence="3">VCBS repeat-containing protein</fullName>
    </submittedName>
</protein>
<reference evidence="3 4" key="1">
    <citation type="submission" date="2023-01" db="EMBL/GenBank/DDBJ databases">
        <title>Cultivation and genomic characterization of new, ubiquitous marine nitrite-oxidizing bacteria from the Nitrospirales.</title>
        <authorList>
            <person name="Mueller A.J."/>
            <person name="Daebeler A."/>
            <person name="Herbold C.W."/>
            <person name="Kirkegaard R.H."/>
            <person name="Daims H."/>
        </authorList>
    </citation>
    <scope>NUCLEOTIDE SEQUENCE [LARGE SCALE GENOMIC DNA]</scope>
    <source>
        <strain evidence="3 4">VA</strain>
    </source>
</reference>
<keyword evidence="2" id="KW-1133">Transmembrane helix</keyword>
<dbReference type="Proteomes" id="UP001302719">
    <property type="component" value="Chromosome"/>
</dbReference>
<dbReference type="SUPFAM" id="SSF69318">
    <property type="entry name" value="Integrin alpha N-terminal domain"/>
    <property type="match status" value="1"/>
</dbReference>
<keyword evidence="2" id="KW-0812">Transmembrane</keyword>
<dbReference type="Gene3D" id="2.130.10.130">
    <property type="entry name" value="Integrin alpha, N-terminal"/>
    <property type="match status" value="2"/>
</dbReference>
<keyword evidence="4" id="KW-1185">Reference proteome</keyword>
<dbReference type="AlphaFoldDB" id="A0AA96GFK3"/>
<dbReference type="InterPro" id="IPR028994">
    <property type="entry name" value="Integrin_alpha_N"/>
</dbReference>
<sequence length="534" mass="56117">MSNQLMSKQIIPYLPGLSQTIISLILVGMVGLSVPSQSHAYKIQIGVSGPIGGNSVVEENGRTEIQLDTGPVIGPDGEAGSAYATANLATGTLALKVTSTTPDQSSQEGMGLASIQINDRLRFRLDPGVAIANIRFSMRVDGFPSCRDLSSNCFTNAIIRLGEMSDQALGLPLPDPKELEVRVTVVDGQELPIEAFLSARVEMNNLIDVSDPSATIRLILPKGVSFTSESGVFLGLQPPLEEPSPRAPVSSDLNGDGKADIVWRNVRTGEVAVWLMNGGLIGSSGFLGGVSSDWQIVGVGDVSNDGMADIVWRNTLSGAVAVWFLNGLTITSASFPGSASLDWVIKGVGDMDGNGSADLIWHNMQNGAVAVWLMDGPSISRFRSLPGVPLAWQIVGIGDVNADGLADIIWRHSGGVSAVWIMDEATITSVGFLGGTTPAWEKAGFGDLNGDGTTDMVWRHTSTGKVGIWLMDGGAIEVSGFLPGMPSGWRIAQVGDADGDGKADVIWHNRSTGQVAVWLMDGLTLSSTEFPGST</sequence>
<dbReference type="PANTHER" id="PTHR46580">
    <property type="entry name" value="SENSOR KINASE-RELATED"/>
    <property type="match status" value="1"/>
</dbReference>
<dbReference type="EMBL" id="CP116967">
    <property type="protein sequence ID" value="WNM59335.1"/>
    <property type="molecule type" value="Genomic_DNA"/>
</dbReference>
<keyword evidence="2" id="KW-0472">Membrane</keyword>
<feature type="transmembrane region" description="Helical" evidence="2">
    <location>
        <begin position="12"/>
        <end position="34"/>
    </location>
</feature>
<dbReference type="Pfam" id="PF13517">
    <property type="entry name" value="FG-GAP_3"/>
    <property type="match status" value="3"/>
</dbReference>
<proteinExistence type="predicted"/>
<accession>A0AA96GFK3</accession>